<dbReference type="InterPro" id="IPR013149">
    <property type="entry name" value="ADH-like_C"/>
</dbReference>
<dbReference type="Proteomes" id="UP000001640">
    <property type="component" value="Chromosome 10"/>
</dbReference>
<feature type="domain" description="Alcohol dehydrogenase-like C-terminal" evidence="3">
    <location>
        <begin position="179"/>
        <end position="315"/>
    </location>
</feature>
<dbReference type="SUPFAM" id="SSF51735">
    <property type="entry name" value="NAD(P)-binding Rossmann-fold domains"/>
    <property type="match status" value="1"/>
</dbReference>
<protein>
    <recommendedName>
        <fullName evidence="7">Enoyl reductase (ER) domain-containing protein</fullName>
    </recommendedName>
</protein>
<accession>G0VKG5</accession>
<dbReference type="STRING" id="1064592.G0VKG5"/>
<keyword evidence="1" id="KW-0560">Oxidoreductase</keyword>
<dbReference type="InterPro" id="IPR036291">
    <property type="entry name" value="NAD(P)-bd_dom_sf"/>
</dbReference>
<keyword evidence="2" id="KW-0472">Membrane</keyword>
<dbReference type="CDD" id="cd05288">
    <property type="entry name" value="PGDH"/>
    <property type="match status" value="1"/>
</dbReference>
<reference key="2">
    <citation type="submission" date="2011-08" db="EMBL/GenBank/DDBJ databases">
        <title>Genome sequence of Naumovozyma castellii.</title>
        <authorList>
            <person name="Gordon J.L."/>
            <person name="Armisen D."/>
            <person name="Proux-Wera E."/>
            <person name="OhEigeartaigh S.S."/>
            <person name="Byrne K.P."/>
            <person name="Wolfe K.H."/>
        </authorList>
    </citation>
    <scope>NUCLEOTIDE SEQUENCE</scope>
    <source>
        <strain>Type strain:CBS 4309</strain>
    </source>
</reference>
<keyword evidence="2" id="KW-0812">Transmembrane</keyword>
<dbReference type="Pfam" id="PF16884">
    <property type="entry name" value="ADH_N_2"/>
    <property type="match status" value="1"/>
</dbReference>
<dbReference type="PANTHER" id="PTHR43205">
    <property type="entry name" value="PROSTAGLANDIN REDUCTASE"/>
    <property type="match status" value="1"/>
</dbReference>
<evidence type="ECO:0000313" key="5">
    <source>
        <dbReference type="EMBL" id="CCC71999.1"/>
    </source>
</evidence>
<gene>
    <name evidence="5" type="primary">NCAS0J00190</name>
    <name evidence="5" type="ordered locus">NCAS_0J00190</name>
</gene>
<dbReference type="AlphaFoldDB" id="G0VKG5"/>
<sequence>MVQAKQWVMKAAPIPGKPFNFNFKDDKATFKLIEKELSEKDLSDGDLLVQTCYLSNDPAQKFWIATVDKNYSAGVSPGEIIPARGIGKVIASKNAGYQVGDYISTYTGWTTHVVITKTKLDEGFSSKISKDKVGELWWYLSVFGGTALTAYFIFYKYAELQEREEDYGKVFLISGAAGAVGNVCIQLAVHAFKASKVIAIAGGAEKVKYVESFGKNVVGVDYKDPNFKENLMKAAGGVNTVDYFIDNVGGEILDLGVNLLKQKAMLLACGSISGYNDSSKLVFKNYVSVITKRLTIKGLLLTDNLSEFPQGMAKLQELVQKGSLDVATSATLKDATGDKFQEVPLIWDGLFKGTNKGKLITKVCDCC</sequence>
<evidence type="ECO:0000256" key="1">
    <source>
        <dbReference type="ARBA" id="ARBA00023002"/>
    </source>
</evidence>
<dbReference type="InterPro" id="IPR041694">
    <property type="entry name" value="ADH_N_2"/>
</dbReference>
<dbReference type="InterPro" id="IPR045010">
    <property type="entry name" value="MDR_fam"/>
</dbReference>
<evidence type="ECO:0008006" key="7">
    <source>
        <dbReference type="Google" id="ProtNLM"/>
    </source>
</evidence>
<dbReference type="InterPro" id="IPR011032">
    <property type="entry name" value="GroES-like_sf"/>
</dbReference>
<dbReference type="OMA" id="DKVMGMT"/>
<dbReference type="PANTHER" id="PTHR43205:SF19">
    <property type="entry name" value="ENOYL REDUCTASE (ER) DOMAIN-CONTAINING PROTEIN"/>
    <property type="match status" value="1"/>
</dbReference>
<reference evidence="5 6" key="1">
    <citation type="journal article" date="2011" name="Proc. Natl. Acad. Sci. U.S.A.">
        <title>Evolutionary erosion of yeast sex chromosomes by mating-type switching accidents.</title>
        <authorList>
            <person name="Gordon J.L."/>
            <person name="Armisen D."/>
            <person name="Proux-Wera E."/>
            <person name="Oheigeartaigh S.S."/>
            <person name="Byrne K.P."/>
            <person name="Wolfe K.H."/>
        </authorList>
    </citation>
    <scope>NUCLEOTIDE SEQUENCE [LARGE SCALE GENOMIC DNA]</scope>
    <source>
        <strain evidence="6">ATCC 76901 / BCRC 22586 / CBS 4309 / NBRC 1992 / NRRL Y-12630</strain>
    </source>
</reference>
<keyword evidence="6" id="KW-1185">Reference proteome</keyword>
<dbReference type="RefSeq" id="XP_003678341.1">
    <property type="nucleotide sequence ID" value="XM_003678293.1"/>
</dbReference>
<dbReference type="SUPFAM" id="SSF50129">
    <property type="entry name" value="GroES-like"/>
    <property type="match status" value="1"/>
</dbReference>
<feature type="transmembrane region" description="Helical" evidence="2">
    <location>
        <begin position="136"/>
        <end position="158"/>
    </location>
</feature>
<dbReference type="Gene3D" id="3.40.50.720">
    <property type="entry name" value="NAD(P)-binding Rossmann-like Domain"/>
    <property type="match status" value="1"/>
</dbReference>
<proteinExistence type="predicted"/>
<evidence type="ECO:0000259" key="3">
    <source>
        <dbReference type="Pfam" id="PF00107"/>
    </source>
</evidence>
<keyword evidence="2" id="KW-1133">Transmembrane helix</keyword>
<dbReference type="HOGENOM" id="CLU_026673_29_2_1"/>
<feature type="domain" description="Oxidoreductase N-terminal" evidence="4">
    <location>
        <begin position="26"/>
        <end position="120"/>
    </location>
</feature>
<dbReference type="EMBL" id="HE576761">
    <property type="protein sequence ID" value="CCC71999.1"/>
    <property type="molecule type" value="Genomic_DNA"/>
</dbReference>
<dbReference type="FunCoup" id="G0VKG5">
    <property type="interactions" value="439"/>
</dbReference>
<dbReference type="KEGG" id="ncs:NCAS_0J00190"/>
<dbReference type="InParanoid" id="G0VKG5"/>
<dbReference type="GeneID" id="96905700"/>
<dbReference type="OrthoDB" id="809632at2759"/>
<dbReference type="Gene3D" id="3.90.180.10">
    <property type="entry name" value="Medium-chain alcohol dehydrogenases, catalytic domain"/>
    <property type="match status" value="1"/>
</dbReference>
<feature type="transmembrane region" description="Helical" evidence="2">
    <location>
        <begin position="170"/>
        <end position="189"/>
    </location>
</feature>
<organism evidence="5 6">
    <name type="scientific">Naumovozyma castellii</name>
    <name type="common">Yeast</name>
    <name type="synonym">Saccharomyces castellii</name>
    <dbReference type="NCBI Taxonomy" id="27288"/>
    <lineage>
        <taxon>Eukaryota</taxon>
        <taxon>Fungi</taxon>
        <taxon>Dikarya</taxon>
        <taxon>Ascomycota</taxon>
        <taxon>Saccharomycotina</taxon>
        <taxon>Saccharomycetes</taxon>
        <taxon>Saccharomycetales</taxon>
        <taxon>Saccharomycetaceae</taxon>
        <taxon>Naumovozyma</taxon>
    </lineage>
</organism>
<evidence type="ECO:0000259" key="4">
    <source>
        <dbReference type="Pfam" id="PF16884"/>
    </source>
</evidence>
<name>G0VKG5_NAUCA</name>
<evidence type="ECO:0000256" key="2">
    <source>
        <dbReference type="SAM" id="Phobius"/>
    </source>
</evidence>
<dbReference type="eggNOG" id="KOG1196">
    <property type="taxonomic scope" value="Eukaryota"/>
</dbReference>
<dbReference type="GO" id="GO:0016628">
    <property type="term" value="F:oxidoreductase activity, acting on the CH-CH group of donors, NAD or NADP as acceptor"/>
    <property type="evidence" value="ECO:0007669"/>
    <property type="project" value="InterPro"/>
</dbReference>
<evidence type="ECO:0000313" key="6">
    <source>
        <dbReference type="Proteomes" id="UP000001640"/>
    </source>
</evidence>
<dbReference type="Pfam" id="PF00107">
    <property type="entry name" value="ADH_zinc_N"/>
    <property type="match status" value="1"/>
</dbReference>